<proteinExistence type="predicted"/>
<evidence type="ECO:0000256" key="2">
    <source>
        <dbReference type="PIRSR" id="PIRSR601310-3"/>
    </source>
</evidence>
<feature type="short sequence motif" description="Histidine triad motif" evidence="2 3">
    <location>
        <begin position="91"/>
        <end position="95"/>
    </location>
</feature>
<keyword evidence="6" id="KW-1185">Reference proteome</keyword>
<evidence type="ECO:0000313" key="5">
    <source>
        <dbReference type="EMBL" id="REF31526.1"/>
    </source>
</evidence>
<reference evidence="5 6" key="1">
    <citation type="submission" date="2018-08" db="EMBL/GenBank/DDBJ databases">
        <title>Sequencing the genomes of 1000 actinobacteria strains.</title>
        <authorList>
            <person name="Klenk H.-P."/>
        </authorList>
    </citation>
    <scope>NUCLEOTIDE SEQUENCE [LARGE SCALE GENOMIC DNA]</scope>
    <source>
        <strain evidence="5 6">DSM 22967</strain>
    </source>
</reference>
<gene>
    <name evidence="5" type="ORF">DFJ65_2595</name>
</gene>
<dbReference type="OrthoDB" id="9784774at2"/>
<dbReference type="AlphaFoldDB" id="A0A3D9UQI8"/>
<evidence type="ECO:0000313" key="6">
    <source>
        <dbReference type="Proteomes" id="UP000256253"/>
    </source>
</evidence>
<evidence type="ECO:0000256" key="1">
    <source>
        <dbReference type="PIRSR" id="PIRSR601310-1"/>
    </source>
</evidence>
<dbReference type="GO" id="GO:0009117">
    <property type="term" value="P:nucleotide metabolic process"/>
    <property type="evidence" value="ECO:0007669"/>
    <property type="project" value="TreeGrafter"/>
</dbReference>
<dbReference type="SUPFAM" id="SSF54197">
    <property type="entry name" value="HIT-like"/>
    <property type="match status" value="1"/>
</dbReference>
<dbReference type="Proteomes" id="UP000256253">
    <property type="component" value="Unassembled WGS sequence"/>
</dbReference>
<name>A0A3D9UQI8_9MICO</name>
<dbReference type="Gene3D" id="3.30.428.10">
    <property type="entry name" value="HIT-like"/>
    <property type="match status" value="1"/>
</dbReference>
<dbReference type="InterPro" id="IPR001310">
    <property type="entry name" value="Histidine_triad_HIT"/>
</dbReference>
<dbReference type="PRINTS" id="PR00332">
    <property type="entry name" value="HISTRIAD"/>
</dbReference>
<comment type="caution">
    <text evidence="5">The sequence shown here is derived from an EMBL/GenBank/DDBJ whole genome shotgun (WGS) entry which is preliminary data.</text>
</comment>
<dbReference type="PANTHER" id="PTHR46648:SF1">
    <property type="entry name" value="ADENOSINE 5'-MONOPHOSPHORAMIDASE HNT1"/>
    <property type="match status" value="1"/>
</dbReference>
<evidence type="ECO:0000256" key="3">
    <source>
        <dbReference type="PROSITE-ProRule" id="PRU00464"/>
    </source>
</evidence>
<dbReference type="Pfam" id="PF01230">
    <property type="entry name" value="HIT"/>
    <property type="match status" value="1"/>
</dbReference>
<dbReference type="InterPro" id="IPR011146">
    <property type="entry name" value="HIT-like"/>
</dbReference>
<dbReference type="RefSeq" id="WP_115923349.1">
    <property type="nucleotide sequence ID" value="NZ_QTUA01000001.1"/>
</dbReference>
<accession>A0A3D9UQI8</accession>
<evidence type="ECO:0000259" key="4">
    <source>
        <dbReference type="PROSITE" id="PS51084"/>
    </source>
</evidence>
<dbReference type="GO" id="GO:0003824">
    <property type="term" value="F:catalytic activity"/>
    <property type="evidence" value="ECO:0007669"/>
    <property type="project" value="InterPro"/>
</dbReference>
<feature type="domain" description="HIT" evidence="4">
    <location>
        <begin position="4"/>
        <end position="107"/>
    </location>
</feature>
<feature type="active site" description="Tele-AMP-histidine intermediate" evidence="1">
    <location>
        <position position="93"/>
    </location>
</feature>
<dbReference type="EMBL" id="QTUA01000001">
    <property type="protein sequence ID" value="REF31526.1"/>
    <property type="molecule type" value="Genomic_DNA"/>
</dbReference>
<dbReference type="InterPro" id="IPR036265">
    <property type="entry name" value="HIT-like_sf"/>
</dbReference>
<protein>
    <submittedName>
        <fullName evidence="5">Histidine triad (HIT) family protein</fullName>
    </submittedName>
</protein>
<dbReference type="PROSITE" id="PS51084">
    <property type="entry name" value="HIT_2"/>
    <property type="match status" value="1"/>
</dbReference>
<organism evidence="5 6">
    <name type="scientific">Calidifontibacter indicus</name>
    <dbReference type="NCBI Taxonomy" id="419650"/>
    <lineage>
        <taxon>Bacteria</taxon>
        <taxon>Bacillati</taxon>
        <taxon>Actinomycetota</taxon>
        <taxon>Actinomycetes</taxon>
        <taxon>Micrococcales</taxon>
        <taxon>Dermacoccaceae</taxon>
        <taxon>Calidifontibacter</taxon>
    </lineage>
</organism>
<sequence length="141" mass="15865">MATLFTKIIDGDIPGHFVWKDDLCVAFLVIDPLTDGHTIVVPREEIDHWLDASPELFDHLTAVARAVGQAQQAEWDSKRVGLLVQGFEVPHLHVHVWPVNEIADFDLRHVTRGEDQGVLKANADRLRARLRDQGHGENVPD</sequence>
<dbReference type="PANTHER" id="PTHR46648">
    <property type="entry name" value="HIT FAMILY PROTEIN 1"/>
    <property type="match status" value="1"/>
</dbReference>